<accession>A0A2S6YZF2</accession>
<dbReference type="GO" id="GO:0016020">
    <property type="term" value="C:membrane"/>
    <property type="evidence" value="ECO:0007669"/>
    <property type="project" value="InterPro"/>
</dbReference>
<name>A0A2S6YZF2_9XANT</name>
<proteinExistence type="predicted"/>
<dbReference type="AlphaFoldDB" id="A0A2S6YZF2"/>
<protein>
    <recommendedName>
        <fullName evidence="2">Signal transduction histidine kinase internal region domain-containing protein</fullName>
    </recommendedName>
</protein>
<evidence type="ECO:0000313" key="3">
    <source>
        <dbReference type="EMBL" id="PPT73517.1"/>
    </source>
</evidence>
<dbReference type="Proteomes" id="UP000238270">
    <property type="component" value="Unassembled WGS sequence"/>
</dbReference>
<feature type="domain" description="Signal transduction histidine kinase internal region" evidence="2">
    <location>
        <begin position="206"/>
        <end position="252"/>
    </location>
</feature>
<feature type="transmembrane region" description="Helical" evidence="1">
    <location>
        <begin position="48"/>
        <end position="69"/>
    </location>
</feature>
<dbReference type="EMBL" id="MIGV01000046">
    <property type="protein sequence ID" value="PPT73517.1"/>
    <property type="molecule type" value="Genomic_DNA"/>
</dbReference>
<sequence length="261" mass="28215">MACSCILSSGVENGRDDSMSAAPLIKSNNPSTSLDWMKGNRSVLRVRWHWVGLSWLMLALAYTPAVVLTPNSAGTREAPNFLHTFLFLVGSYTPWALTTPMLLGLSGRWIIGTGQSAYHLIWIALFGLLAIPLLTGMGWGLGHGVLNVFGLAGQGQLDIRSSQRALAATALFAIPLYLAVMGVGQLLAHTALKSEREQLLTRLNEEALRSRLHQHFIFNALNAIGELGYRDAPKADRALGHVANLLRALLESAPAVALGQR</sequence>
<feature type="transmembrane region" description="Helical" evidence="1">
    <location>
        <begin position="165"/>
        <end position="188"/>
    </location>
</feature>
<dbReference type="GO" id="GO:0000155">
    <property type="term" value="F:phosphorelay sensor kinase activity"/>
    <property type="evidence" value="ECO:0007669"/>
    <property type="project" value="InterPro"/>
</dbReference>
<feature type="transmembrane region" description="Helical" evidence="1">
    <location>
        <begin position="117"/>
        <end position="141"/>
    </location>
</feature>
<dbReference type="InterPro" id="IPR010559">
    <property type="entry name" value="Sig_transdc_His_kin_internal"/>
</dbReference>
<reference evidence="3 4" key="1">
    <citation type="submission" date="2016-08" db="EMBL/GenBank/DDBJ databases">
        <title>Evolution of the type three secretion system and type three effector repertoires in Xanthomonas.</title>
        <authorList>
            <person name="Merda D."/>
            <person name="Briand M."/>
            <person name="Bosis E."/>
            <person name="Rousseau C."/>
            <person name="Portier P."/>
            <person name="Jacques M.-A."/>
            <person name="Fischer-Le Saux M."/>
        </authorList>
    </citation>
    <scope>NUCLEOTIDE SEQUENCE [LARGE SCALE GENOMIC DNA]</scope>
    <source>
        <strain evidence="3 4">CFBP 3122</strain>
    </source>
</reference>
<feature type="transmembrane region" description="Helical" evidence="1">
    <location>
        <begin position="81"/>
        <end position="105"/>
    </location>
</feature>
<keyword evidence="1" id="KW-0472">Membrane</keyword>
<gene>
    <name evidence="3" type="ORF">XaplCFBP3122_20180</name>
</gene>
<keyword evidence="1" id="KW-0812">Transmembrane</keyword>
<evidence type="ECO:0000313" key="4">
    <source>
        <dbReference type="Proteomes" id="UP000238270"/>
    </source>
</evidence>
<keyword evidence="1" id="KW-1133">Transmembrane helix</keyword>
<dbReference type="Pfam" id="PF06580">
    <property type="entry name" value="His_kinase"/>
    <property type="match status" value="1"/>
</dbReference>
<evidence type="ECO:0000259" key="2">
    <source>
        <dbReference type="Pfam" id="PF06580"/>
    </source>
</evidence>
<evidence type="ECO:0000256" key="1">
    <source>
        <dbReference type="SAM" id="Phobius"/>
    </source>
</evidence>
<comment type="caution">
    <text evidence="3">The sequence shown here is derived from an EMBL/GenBank/DDBJ whole genome shotgun (WGS) entry which is preliminary data.</text>
</comment>
<organism evidence="3 4">
    <name type="scientific">Xanthomonas arboricola pv. populi</name>
    <dbReference type="NCBI Taxonomy" id="487823"/>
    <lineage>
        <taxon>Bacteria</taxon>
        <taxon>Pseudomonadati</taxon>
        <taxon>Pseudomonadota</taxon>
        <taxon>Gammaproteobacteria</taxon>
        <taxon>Lysobacterales</taxon>
        <taxon>Lysobacteraceae</taxon>
        <taxon>Xanthomonas</taxon>
    </lineage>
</organism>